<comment type="caution">
    <text evidence="1">The sequence shown here is derived from an EMBL/GenBank/DDBJ whole genome shotgun (WGS) entry which is preliminary data.</text>
</comment>
<gene>
    <name evidence="1" type="ORF">C479_09830</name>
</gene>
<dbReference type="EMBL" id="AOIQ01000015">
    <property type="protein sequence ID" value="ELZ10087.1"/>
    <property type="molecule type" value="Genomic_DNA"/>
</dbReference>
<dbReference type="OrthoDB" id="165318at2157"/>
<name>M0BI02_9EURY</name>
<proteinExistence type="predicted"/>
<dbReference type="AlphaFoldDB" id="M0BI02"/>
<keyword evidence="2" id="KW-1185">Reference proteome</keyword>
<dbReference type="STRING" id="1227490.C479_09830"/>
<organism evidence="1 2">
    <name type="scientific">Halovivax asiaticus JCM 14624</name>
    <dbReference type="NCBI Taxonomy" id="1227490"/>
    <lineage>
        <taxon>Archaea</taxon>
        <taxon>Methanobacteriati</taxon>
        <taxon>Methanobacteriota</taxon>
        <taxon>Stenosarchaea group</taxon>
        <taxon>Halobacteria</taxon>
        <taxon>Halobacteriales</taxon>
        <taxon>Natrialbaceae</taxon>
        <taxon>Halovivax</taxon>
    </lineage>
</organism>
<protein>
    <submittedName>
        <fullName evidence="1">Uncharacterized protein</fullName>
    </submittedName>
</protein>
<dbReference type="Proteomes" id="UP000011560">
    <property type="component" value="Unassembled WGS sequence"/>
</dbReference>
<evidence type="ECO:0000313" key="2">
    <source>
        <dbReference type="Proteomes" id="UP000011560"/>
    </source>
</evidence>
<reference evidence="1 2" key="1">
    <citation type="journal article" date="2014" name="PLoS Genet.">
        <title>Phylogenetically driven sequencing of extremely halophilic archaea reveals strategies for static and dynamic osmo-response.</title>
        <authorList>
            <person name="Becker E.A."/>
            <person name="Seitzer P.M."/>
            <person name="Tritt A."/>
            <person name="Larsen D."/>
            <person name="Krusor M."/>
            <person name="Yao A.I."/>
            <person name="Wu D."/>
            <person name="Madern D."/>
            <person name="Eisen J.A."/>
            <person name="Darling A.E."/>
            <person name="Facciotti M.T."/>
        </authorList>
    </citation>
    <scope>NUCLEOTIDE SEQUENCE [LARGE SCALE GENOMIC DNA]</scope>
    <source>
        <strain evidence="1 2">JCM 14624</strain>
    </source>
</reference>
<sequence length="150" mass="17473">MVPGVPGDTHLDRFEIHKRFRNRLERAPFVEHVQARPSPMRPTHLVATIDATSWFRADYRSDTASLEVEWRPRDGRDWFRIQYAEASADWSCGWHQDGTHEDVGPNHFQVDSADWDESRREPCAFDDSNPMAVLESCLQTLERRVPTLPE</sequence>
<evidence type="ECO:0000313" key="1">
    <source>
        <dbReference type="EMBL" id="ELZ10087.1"/>
    </source>
</evidence>
<accession>M0BI02</accession>
<dbReference type="RefSeq" id="WP_007701598.1">
    <property type="nucleotide sequence ID" value="NZ_AOIQ01000015.1"/>
</dbReference>